<dbReference type="OrthoDB" id="5863032at2759"/>
<evidence type="ECO:0000256" key="1">
    <source>
        <dbReference type="SAM" id="Phobius"/>
    </source>
</evidence>
<dbReference type="AlphaFoldDB" id="A0A8J2MQ55"/>
<comment type="caution">
    <text evidence="2">The sequence shown here is derived from an EMBL/GenBank/DDBJ whole genome shotgun (WGS) entry which is preliminary data.</text>
</comment>
<dbReference type="Proteomes" id="UP000746747">
    <property type="component" value="Unassembled WGS sequence"/>
</dbReference>
<accession>A0A8J2MQ55</accession>
<organism evidence="2 3">
    <name type="scientific">Cercopithifilaria johnstoni</name>
    <dbReference type="NCBI Taxonomy" id="2874296"/>
    <lineage>
        <taxon>Eukaryota</taxon>
        <taxon>Metazoa</taxon>
        <taxon>Ecdysozoa</taxon>
        <taxon>Nematoda</taxon>
        <taxon>Chromadorea</taxon>
        <taxon>Rhabditida</taxon>
        <taxon>Spirurina</taxon>
        <taxon>Spiruromorpha</taxon>
        <taxon>Filarioidea</taxon>
        <taxon>Onchocercidae</taxon>
        <taxon>Cercopithifilaria</taxon>
    </lineage>
</organism>
<keyword evidence="1" id="KW-0812">Transmembrane</keyword>
<proteinExistence type="predicted"/>
<keyword evidence="1" id="KW-1133">Transmembrane helix</keyword>
<keyword evidence="1" id="KW-0472">Membrane</keyword>
<evidence type="ECO:0000313" key="2">
    <source>
        <dbReference type="EMBL" id="CAG9536307.1"/>
    </source>
</evidence>
<keyword evidence="3" id="KW-1185">Reference proteome</keyword>
<evidence type="ECO:0000313" key="3">
    <source>
        <dbReference type="Proteomes" id="UP000746747"/>
    </source>
</evidence>
<feature type="transmembrane region" description="Helical" evidence="1">
    <location>
        <begin position="88"/>
        <end position="105"/>
    </location>
</feature>
<protein>
    <submittedName>
        <fullName evidence="2">Uncharacterized protein</fullName>
    </submittedName>
</protein>
<feature type="transmembrane region" description="Helical" evidence="1">
    <location>
        <begin position="117"/>
        <end position="137"/>
    </location>
</feature>
<reference evidence="2" key="1">
    <citation type="submission" date="2021-09" db="EMBL/GenBank/DDBJ databases">
        <authorList>
            <consortium name="Pathogen Informatics"/>
        </authorList>
    </citation>
    <scope>NUCLEOTIDE SEQUENCE</scope>
</reference>
<feature type="transmembrane region" description="Helical" evidence="1">
    <location>
        <begin position="60"/>
        <end position="81"/>
    </location>
</feature>
<dbReference type="EMBL" id="CAKAEH010001441">
    <property type="protein sequence ID" value="CAG9536307.1"/>
    <property type="molecule type" value="Genomic_DNA"/>
</dbReference>
<sequence length="226" mass="26193">MYNLPTSIPREMEIWDGREENNIGEFSTFGFRTCLNNAINGQRAAQAYIHKLGNWTLFDWAISFQAIIIIFNVLSALVVSIVEYLSPWPMLLMALILFTPIFPTLCSNQHEENLKLFGWIQLICGFVELFWSSCVLLDMHYHPNDWRAYFTMCTVSWQFISVILISAECPTLERIINGQRNGRNAESSIITEPSTSNVDLRIAKLCATLNFEKQRSDERKKRQNER</sequence>
<name>A0A8J2MQ55_9BILA</name>
<gene>
    <name evidence="2" type="ORF">CJOHNSTONI_LOCUS6242</name>
</gene>